<dbReference type="GeneTree" id="ENSGT00390000016573"/>
<dbReference type="OrthoDB" id="6270329at2759"/>
<protein>
    <recommendedName>
        <fullName evidence="5">RING-type domain-containing protein</fullName>
    </recommendedName>
</protein>
<evidence type="ECO:0000256" key="1">
    <source>
        <dbReference type="ARBA" id="ARBA00022723"/>
    </source>
</evidence>
<dbReference type="PANTHER" id="PTHR13459">
    <property type="entry name" value="E3 UBIQUITIN-PROTEIN LIGASE RNF220 ISOFORM X1"/>
    <property type="match status" value="1"/>
</dbReference>
<reference evidence="6" key="1">
    <citation type="submission" date="2025-08" db="UniProtKB">
        <authorList>
            <consortium name="Ensembl"/>
        </authorList>
    </citation>
    <scope>IDENTIFICATION</scope>
</reference>
<dbReference type="PROSITE" id="PS50089">
    <property type="entry name" value="ZF_RING_2"/>
    <property type="match status" value="1"/>
</dbReference>
<evidence type="ECO:0000256" key="2">
    <source>
        <dbReference type="ARBA" id="ARBA00022771"/>
    </source>
</evidence>
<keyword evidence="1" id="KW-0479">Metal-binding</keyword>
<dbReference type="Ensembl" id="ENSGEVT00005031458.1">
    <property type="protein sequence ID" value="ENSGEVP00005029958.1"/>
    <property type="gene ID" value="ENSGEVG00005020918.1"/>
</dbReference>
<dbReference type="PANTHER" id="PTHR13459:SF4">
    <property type="entry name" value="RING-TYPE DOMAIN-CONTAINING PROTEIN"/>
    <property type="match status" value="1"/>
</dbReference>
<dbReference type="GO" id="GO:0008270">
    <property type="term" value="F:zinc ion binding"/>
    <property type="evidence" value="ECO:0007669"/>
    <property type="project" value="UniProtKB-KW"/>
</dbReference>
<keyword evidence="2 4" id="KW-0863">Zinc-finger</keyword>
<evidence type="ECO:0000256" key="3">
    <source>
        <dbReference type="ARBA" id="ARBA00022833"/>
    </source>
</evidence>
<name>A0A8C5F336_9SAUR</name>
<accession>A0A8C5F336</accession>
<feature type="domain" description="RING-type" evidence="5">
    <location>
        <begin position="120"/>
        <end position="159"/>
    </location>
</feature>
<dbReference type="SUPFAM" id="SSF57850">
    <property type="entry name" value="RING/U-box"/>
    <property type="match status" value="1"/>
</dbReference>
<sequence>PSGGGQQEARGPGCTWDGKRVNQWGLPLSLGSFPVPCCSVAELLQGLLCALDCPNLPPPLRHPAKRWPRLCAPLGFSPILSCPHSKAEEEEGDSTLTMELLKAQIQELRRQLLQKDSYKCHICLDSYSVPLTSIQCWHIHCEQCWLRTLGSKKLCPQCNAITSPSDLRRVYL</sequence>
<dbReference type="Pfam" id="PF13923">
    <property type="entry name" value="zf-C3HC4_2"/>
    <property type="match status" value="1"/>
</dbReference>
<keyword evidence="7" id="KW-1185">Reference proteome</keyword>
<evidence type="ECO:0000313" key="6">
    <source>
        <dbReference type="Ensembl" id="ENSGEVP00005029958.1"/>
    </source>
</evidence>
<dbReference type="GO" id="GO:0061630">
    <property type="term" value="F:ubiquitin protein ligase activity"/>
    <property type="evidence" value="ECO:0007669"/>
    <property type="project" value="TreeGrafter"/>
</dbReference>
<dbReference type="InterPro" id="IPR013083">
    <property type="entry name" value="Znf_RING/FYVE/PHD"/>
</dbReference>
<dbReference type="InterPro" id="IPR001841">
    <property type="entry name" value="Znf_RING"/>
</dbReference>
<evidence type="ECO:0000256" key="4">
    <source>
        <dbReference type="PROSITE-ProRule" id="PRU00175"/>
    </source>
</evidence>
<dbReference type="InterPro" id="IPR052443">
    <property type="entry name" value="E3_ubiq-ligase_RNF220-like"/>
</dbReference>
<dbReference type="AlphaFoldDB" id="A0A8C5F336"/>
<dbReference type="Gene3D" id="3.30.40.10">
    <property type="entry name" value="Zinc/RING finger domain, C3HC4 (zinc finger)"/>
    <property type="match status" value="1"/>
</dbReference>
<keyword evidence="3" id="KW-0862">Zinc</keyword>
<proteinExistence type="predicted"/>
<dbReference type="GO" id="GO:0016567">
    <property type="term" value="P:protein ubiquitination"/>
    <property type="evidence" value="ECO:0007669"/>
    <property type="project" value="TreeGrafter"/>
</dbReference>
<evidence type="ECO:0000313" key="7">
    <source>
        <dbReference type="Proteomes" id="UP000694390"/>
    </source>
</evidence>
<evidence type="ECO:0000259" key="5">
    <source>
        <dbReference type="PROSITE" id="PS50089"/>
    </source>
</evidence>
<organism evidence="6 7">
    <name type="scientific">Gopherus evgoodei</name>
    <name type="common">Goodes thornscrub tortoise</name>
    <dbReference type="NCBI Taxonomy" id="1825980"/>
    <lineage>
        <taxon>Eukaryota</taxon>
        <taxon>Metazoa</taxon>
        <taxon>Chordata</taxon>
        <taxon>Craniata</taxon>
        <taxon>Vertebrata</taxon>
        <taxon>Euteleostomi</taxon>
        <taxon>Archelosauria</taxon>
        <taxon>Testudinata</taxon>
        <taxon>Testudines</taxon>
        <taxon>Cryptodira</taxon>
        <taxon>Durocryptodira</taxon>
        <taxon>Testudinoidea</taxon>
        <taxon>Testudinidae</taxon>
        <taxon>Gopherus</taxon>
    </lineage>
</organism>
<reference evidence="6" key="2">
    <citation type="submission" date="2025-09" db="UniProtKB">
        <authorList>
            <consortium name="Ensembl"/>
        </authorList>
    </citation>
    <scope>IDENTIFICATION</scope>
</reference>
<dbReference type="Proteomes" id="UP000694390">
    <property type="component" value="Unassembled WGS sequence"/>
</dbReference>